<dbReference type="AlphaFoldDB" id="A0A7M7JUH6"/>
<proteinExistence type="inferred from homology"/>
<dbReference type="EnsemblMetazoa" id="XM_022795611">
    <property type="protein sequence ID" value="XP_022651346"/>
    <property type="gene ID" value="LOC111246284"/>
</dbReference>
<dbReference type="GeneID" id="111246284"/>
<evidence type="ECO:0000256" key="3">
    <source>
        <dbReference type="ARBA" id="ARBA00039307"/>
    </source>
</evidence>
<evidence type="ECO:0000313" key="7">
    <source>
        <dbReference type="Proteomes" id="UP000594260"/>
    </source>
</evidence>
<accession>A0A7M7JUH6</accession>
<feature type="compositionally biased region" description="Polar residues" evidence="5">
    <location>
        <begin position="411"/>
        <end position="439"/>
    </location>
</feature>
<dbReference type="CTD" id="996"/>
<dbReference type="Pfam" id="PF13181">
    <property type="entry name" value="TPR_8"/>
    <property type="match status" value="3"/>
</dbReference>
<dbReference type="PANTHER" id="PTHR12558">
    <property type="entry name" value="CELL DIVISION CYCLE 16,23,27"/>
    <property type="match status" value="1"/>
</dbReference>
<feature type="repeat" description="TPR" evidence="4">
    <location>
        <begin position="530"/>
        <end position="563"/>
    </location>
</feature>
<dbReference type="Gene3D" id="1.25.40.10">
    <property type="entry name" value="Tetratricopeptide repeat domain"/>
    <property type="match status" value="4"/>
</dbReference>
<dbReference type="GO" id="GO:0007091">
    <property type="term" value="P:metaphase/anaphase transition of mitotic cell cycle"/>
    <property type="evidence" value="ECO:0007669"/>
    <property type="project" value="TreeGrafter"/>
</dbReference>
<dbReference type="InterPro" id="IPR019734">
    <property type="entry name" value="TPR_rpt"/>
</dbReference>
<evidence type="ECO:0000313" key="6">
    <source>
        <dbReference type="EnsemblMetazoa" id="XP_022651346"/>
    </source>
</evidence>
<name>A0A7M7JUH6_VARDE</name>
<dbReference type="RefSeq" id="XP_022651346.1">
    <property type="nucleotide sequence ID" value="XM_022795611.1"/>
</dbReference>
<dbReference type="OrthoDB" id="329563at2759"/>
<comment type="similarity">
    <text evidence="2">Belongs to the APC3/CDC27 family.</text>
</comment>
<dbReference type="InterPro" id="IPR011990">
    <property type="entry name" value="TPR-like_helical_dom_sf"/>
</dbReference>
<dbReference type="GO" id="GO:0005680">
    <property type="term" value="C:anaphase-promoting complex"/>
    <property type="evidence" value="ECO:0007669"/>
    <property type="project" value="TreeGrafter"/>
</dbReference>
<feature type="region of interest" description="Disordered" evidence="5">
    <location>
        <begin position="807"/>
        <end position="886"/>
    </location>
</feature>
<dbReference type="GO" id="GO:0051301">
    <property type="term" value="P:cell division"/>
    <property type="evidence" value="ECO:0007669"/>
    <property type="project" value="TreeGrafter"/>
</dbReference>
<dbReference type="GO" id="GO:0005737">
    <property type="term" value="C:cytoplasm"/>
    <property type="evidence" value="ECO:0007669"/>
    <property type="project" value="TreeGrafter"/>
</dbReference>
<feature type="compositionally biased region" description="Gly residues" evidence="5">
    <location>
        <begin position="842"/>
        <end position="853"/>
    </location>
</feature>
<protein>
    <recommendedName>
        <fullName evidence="3">Cell division cycle protein 27 homolog</fullName>
    </recommendedName>
</protein>
<feature type="compositionally biased region" description="Low complexity" evidence="5">
    <location>
        <begin position="388"/>
        <end position="406"/>
    </location>
</feature>
<dbReference type="PANTHER" id="PTHR12558:SF13">
    <property type="entry name" value="CELL DIVISION CYCLE PROTEIN 27 HOMOLOG"/>
    <property type="match status" value="1"/>
</dbReference>
<dbReference type="GO" id="GO:0031145">
    <property type="term" value="P:anaphase-promoting complex-dependent catabolic process"/>
    <property type="evidence" value="ECO:0007669"/>
    <property type="project" value="TreeGrafter"/>
</dbReference>
<keyword evidence="1 4" id="KW-0802">TPR repeat</keyword>
<dbReference type="Proteomes" id="UP000594260">
    <property type="component" value="Unplaced"/>
</dbReference>
<dbReference type="KEGG" id="vde:111246284"/>
<sequence length="904" mass="98436">MSPTEPVQAAIWQCLNQHKLDDAIFLSERLHAELHSDESLFLLGTSYYRAGRLKATKILLNESSHPQCRYLLARCCLELNDLVKAEQALTGSVPFTTDQDVVENVCKVFGDNASFALSLLGEIYASTRRTTRAVEAYQACLRLNPTLWSAFEALVGLGLRPDPARLFSLGNNDLVLNSLVSTPSTAHSPVAAATPAGWAIHNHGTNCGSNVLHCKDNVNSSTTNTTAQAGGGGHSISHIHRDSNTDSTVDLNSTVITTSGDMSGVKEFTPDPSGTSGGLSLGMGGGVVLINPQTPLIHSAAPTPIRATRLHHGETRGHHHVTPATPMFGSMQPVSQLVFTSPEAMGPPGTPFVVPTQGDRAPSVQTPDVGEVAPLKRTKKINQFFGQSTSNNNAQTPTNTNPLTPRRSTRLFTSNSIKENTTKTATSPRSARILLSSNRTPSKKSKSPAPASEKTKSSPEPIGNMVEELNKANDALTLQLSVTQMQRSSLNGLMQLLQSLARAFLQLGDFRCRAAVSSLTSLPPHQFETGYVLSLLGQAYFELRDYERCNETFEHMMKLFPFHLNGLELYSSSLWHKMAEKKLSYLAQTLVELEPNAPQTLCALGNCFSRQKLHSQAVEQLEKACRLHPRFQYAFTLLGHEYANNEELEKAMQVYRRALAVNANSYLVWSGLASVYMKQEQYSISEGHWRKAIQLNPENPTLLVHLGVALHQQSKSAEAVRVLSRAIHLEPKFALAKFHRATSYLAMDKCQEALSDLHELRTIAPHESMVYYLLGKVYKKLGKEHLALMNLSRATDMDPRGVYTQIKESLDPVRESGAGGRTDQSEGGGSISPGQTSTPISGSGGQIGGGHVEGPGHHSAATPQGHTHSRHPHSPDLAREFALRGADSMIAAESELNMESDDSF</sequence>
<feature type="repeat" description="TPR" evidence="4">
    <location>
        <begin position="632"/>
        <end position="665"/>
    </location>
</feature>
<feature type="repeat" description="TPR" evidence="4">
    <location>
        <begin position="598"/>
        <end position="631"/>
    </location>
</feature>
<dbReference type="FunCoup" id="A0A7M7JUH6">
    <property type="interactions" value="2451"/>
</dbReference>
<feature type="compositionally biased region" description="Low complexity" evidence="5">
    <location>
        <begin position="832"/>
        <end position="841"/>
    </location>
</feature>
<dbReference type="SMART" id="SM00028">
    <property type="entry name" value="TPR"/>
    <property type="match status" value="8"/>
</dbReference>
<dbReference type="SUPFAM" id="SSF48452">
    <property type="entry name" value="TPR-like"/>
    <property type="match status" value="2"/>
</dbReference>
<feature type="repeat" description="TPR" evidence="4">
    <location>
        <begin position="666"/>
        <end position="699"/>
    </location>
</feature>
<organism evidence="6 7">
    <name type="scientific">Varroa destructor</name>
    <name type="common">Honeybee mite</name>
    <dbReference type="NCBI Taxonomy" id="109461"/>
    <lineage>
        <taxon>Eukaryota</taxon>
        <taxon>Metazoa</taxon>
        <taxon>Ecdysozoa</taxon>
        <taxon>Arthropoda</taxon>
        <taxon>Chelicerata</taxon>
        <taxon>Arachnida</taxon>
        <taxon>Acari</taxon>
        <taxon>Parasitiformes</taxon>
        <taxon>Mesostigmata</taxon>
        <taxon>Gamasina</taxon>
        <taxon>Dermanyssoidea</taxon>
        <taxon>Varroidae</taxon>
        <taxon>Varroa</taxon>
    </lineage>
</organism>
<feature type="repeat" description="TPR" evidence="4">
    <location>
        <begin position="768"/>
        <end position="801"/>
    </location>
</feature>
<keyword evidence="7" id="KW-1185">Reference proteome</keyword>
<feature type="repeat" description="TPR" evidence="4">
    <location>
        <begin position="700"/>
        <end position="733"/>
    </location>
</feature>
<dbReference type="Pfam" id="PF13432">
    <property type="entry name" value="TPR_16"/>
    <property type="match status" value="1"/>
</dbReference>
<dbReference type="Pfam" id="PF12895">
    <property type="entry name" value="ANAPC3"/>
    <property type="match status" value="1"/>
</dbReference>
<evidence type="ECO:0000256" key="2">
    <source>
        <dbReference type="ARBA" id="ARBA00038210"/>
    </source>
</evidence>
<dbReference type="OMA" id="WHSPQAW"/>
<evidence type="ECO:0000256" key="1">
    <source>
        <dbReference type="ARBA" id="ARBA00022803"/>
    </source>
</evidence>
<dbReference type="GO" id="GO:0016567">
    <property type="term" value="P:protein ubiquitination"/>
    <property type="evidence" value="ECO:0007669"/>
    <property type="project" value="TreeGrafter"/>
</dbReference>
<evidence type="ECO:0000256" key="5">
    <source>
        <dbReference type="SAM" id="MobiDB-lite"/>
    </source>
</evidence>
<feature type="repeat" description="TPR" evidence="4">
    <location>
        <begin position="114"/>
        <end position="147"/>
    </location>
</feature>
<dbReference type="InParanoid" id="A0A7M7JUH6"/>
<feature type="compositionally biased region" description="Basic and acidic residues" evidence="5">
    <location>
        <begin position="873"/>
        <end position="882"/>
    </location>
</feature>
<evidence type="ECO:0000256" key="4">
    <source>
        <dbReference type="PROSITE-ProRule" id="PRU00339"/>
    </source>
</evidence>
<dbReference type="PROSITE" id="PS50005">
    <property type="entry name" value="TPR"/>
    <property type="match status" value="7"/>
</dbReference>
<reference evidence="6" key="1">
    <citation type="submission" date="2021-01" db="UniProtKB">
        <authorList>
            <consortium name="EnsemblMetazoa"/>
        </authorList>
    </citation>
    <scope>IDENTIFICATION</scope>
</reference>
<feature type="region of interest" description="Disordered" evidence="5">
    <location>
        <begin position="340"/>
        <end position="463"/>
    </location>
</feature>